<organism evidence="1 2">
    <name type="scientific">Symbiodinium natans</name>
    <dbReference type="NCBI Taxonomy" id="878477"/>
    <lineage>
        <taxon>Eukaryota</taxon>
        <taxon>Sar</taxon>
        <taxon>Alveolata</taxon>
        <taxon>Dinophyceae</taxon>
        <taxon>Suessiales</taxon>
        <taxon>Symbiodiniaceae</taxon>
        <taxon>Symbiodinium</taxon>
    </lineage>
</organism>
<dbReference type="Proteomes" id="UP000604046">
    <property type="component" value="Unassembled WGS sequence"/>
</dbReference>
<proteinExistence type="predicted"/>
<keyword evidence="2" id="KW-1185">Reference proteome</keyword>
<gene>
    <name evidence="1" type="ORF">SNAT2548_LOCUS17356</name>
</gene>
<evidence type="ECO:0000313" key="2">
    <source>
        <dbReference type="Proteomes" id="UP000604046"/>
    </source>
</evidence>
<name>A0A812NXZ3_9DINO</name>
<dbReference type="AlphaFoldDB" id="A0A812NXZ3"/>
<sequence length="553" mass="61716">MALSAYADDVCRKILVSSPQSAAAHVRFSNEVLDDELLNVGMAQNTDKQEHVVVFLGPHSRTHNQQVYRHALLDGKTVPAAKYLGGLQRYDGQCGPEVDKRANAAYAAWCTFKGLWHRRELPWRGPRTVFMGMVYEVLFSGLEALVLGSGHYAKLDRIVAAYGRRLLRGTACEKIAQADGNIKYRSMPNTDVFRHLGVACASTELRIRRLKFLQRLATDPFRHHHVITAFFGTMDFDPEPTVDAEVGLTPRANSYAARLYWKDLQSLAGLDSAHWIVELAGNDIMAFFTELATDFAHVDVTELRAQELSVQIPPPGFSPAPRQHHAEEPLEMDDLPHVCSIALESGIPCGQRFASLRDLRLHQYKSGLSNHNIVSDYCKVPVLLAVVVVVLWLRLPLFLLTSYASFADMILMIYRSVRALSPREDEQLIQKAVLLVSKMTLRQELEVRELQSAVFKTFMLKALKETIVAHRAAMTSPDKIADIVYIAKMKKAFNRGEFKLFLAVSPSHHDLLEAVCQGVLGTGAVEKKGQAPASGMARELQSLVDKLTEMTAK</sequence>
<comment type="caution">
    <text evidence="1">The sequence shown here is derived from an EMBL/GenBank/DDBJ whole genome shotgun (WGS) entry which is preliminary data.</text>
</comment>
<evidence type="ECO:0000313" key="1">
    <source>
        <dbReference type="EMBL" id="CAE7331777.1"/>
    </source>
</evidence>
<reference evidence="1" key="1">
    <citation type="submission" date="2021-02" db="EMBL/GenBank/DDBJ databases">
        <authorList>
            <person name="Dougan E. K."/>
            <person name="Rhodes N."/>
            <person name="Thang M."/>
            <person name="Chan C."/>
        </authorList>
    </citation>
    <scope>NUCLEOTIDE SEQUENCE</scope>
</reference>
<dbReference type="OrthoDB" id="430491at2759"/>
<accession>A0A812NXZ3</accession>
<dbReference type="EMBL" id="CAJNDS010002108">
    <property type="protein sequence ID" value="CAE7331777.1"/>
    <property type="molecule type" value="Genomic_DNA"/>
</dbReference>
<protein>
    <submittedName>
        <fullName evidence="1">Uncharacterized protein</fullName>
    </submittedName>
</protein>